<accession>A0ABY6UI89</accession>
<evidence type="ECO:0000313" key="1">
    <source>
        <dbReference type="EMBL" id="VUC30946.1"/>
    </source>
</evidence>
<reference evidence="1 2" key="1">
    <citation type="submission" date="2019-06" db="EMBL/GenBank/DDBJ databases">
        <authorList>
            <person name="Broberg M."/>
        </authorList>
    </citation>
    <scope>NUCLEOTIDE SEQUENCE [LARGE SCALE GENOMIC DNA]</scope>
</reference>
<name>A0ABY6UI89_BIOOC</name>
<dbReference type="EMBL" id="CABFNS010000826">
    <property type="protein sequence ID" value="VUC30946.1"/>
    <property type="molecule type" value="Genomic_DNA"/>
</dbReference>
<organism evidence="1 2">
    <name type="scientific">Bionectria ochroleuca</name>
    <name type="common">Gliocladium roseum</name>
    <dbReference type="NCBI Taxonomy" id="29856"/>
    <lineage>
        <taxon>Eukaryota</taxon>
        <taxon>Fungi</taxon>
        <taxon>Dikarya</taxon>
        <taxon>Ascomycota</taxon>
        <taxon>Pezizomycotina</taxon>
        <taxon>Sordariomycetes</taxon>
        <taxon>Hypocreomycetidae</taxon>
        <taxon>Hypocreales</taxon>
        <taxon>Bionectriaceae</taxon>
        <taxon>Clonostachys</taxon>
    </lineage>
</organism>
<comment type="caution">
    <text evidence="1">The sequence shown here is derived from an EMBL/GenBank/DDBJ whole genome shotgun (WGS) entry which is preliminary data.</text>
</comment>
<evidence type="ECO:0000313" key="2">
    <source>
        <dbReference type="Proteomes" id="UP000766486"/>
    </source>
</evidence>
<keyword evidence="2" id="KW-1185">Reference proteome</keyword>
<sequence>MASQPVSLVRLGTEPAFVKCLACQKTGNTVRPMEMISQAAAHGFTCLSLLGIIVCRCDFLVAPTYYFLEHFCSHCGIRLAILPWQGEPLVQIDKDCLAPTENSGDKSTGTFFALSPVGPPPSLVTDASIRDFVSRYISTYPVITLEVQHSSWSKFPTAVLNKERTAELFNITRHGMSGDGRVITEEYSANEHMTSSVDETNLGPSLRRGSFWDPARSKPHICVSDATTEIPIATVQLFTNNGDFVLHTPEYDTNTEGKTLTYSSRRTGIGHSPTKRPAFLLWHSSFGPLLWVVRQVQTGNMKSPSRRAVLLDAYNRLVAVLDKSEGMSTDADGKPIKLLMVRFDIYVEAPQVLLGEVLASYSALRYIHWNWDSLGIFMGGLSPDISAVYPEEME</sequence>
<gene>
    <name evidence="1" type="ORF">CLO192961_LOCUS296296</name>
</gene>
<protein>
    <recommendedName>
        <fullName evidence="3">LITAF domain-containing protein</fullName>
    </recommendedName>
</protein>
<proteinExistence type="predicted"/>
<evidence type="ECO:0008006" key="3">
    <source>
        <dbReference type="Google" id="ProtNLM"/>
    </source>
</evidence>
<dbReference type="Proteomes" id="UP000766486">
    <property type="component" value="Unassembled WGS sequence"/>
</dbReference>